<comment type="subunit">
    <text evidence="8">Component of the accessory SecA2/SecY2 protein translocase complex required to export cell wall proteins. May form heterotrimers with SecE and SecG subunits.</text>
</comment>
<comment type="function">
    <text evidence="8">Part of the accessory SecA2/SecY2 system specifically required for export of possible cell wall proteins. The central subunit of a protein translocation channel.</text>
</comment>
<evidence type="ECO:0000256" key="8">
    <source>
        <dbReference type="HAMAP-Rule" id="MF_01466"/>
    </source>
</evidence>
<dbReference type="Pfam" id="PF00344">
    <property type="entry name" value="SecY"/>
    <property type="match status" value="1"/>
</dbReference>
<sequence length="397" mass="45203">MLRNKNFKILHKRIIFTMFVLFIYIFGSNISIIGNESIKTSHDSFFKLAVSNVGGDLSSLNVFSLGLGPWLTAMISIMLFNYRDVDNVIKQTRSEKQIKERLLTLLIATIQAYYVIHTYVQNNIIQNTNILLLVLVLLTGTLLLVWLADQNTTYGIGGPMPIVLMSLIKSLFHQQLSSINVTATLFIVIGLLVIAVLTLLYIELSEYRLHYKDIMNMSTQTSHSYIAWKLNPAGSISIMISLSLFLLLNSVINLIGKLLLNKEMNVDIFGFDNPVGITVYIVIQISFGYLLSRFLINTKRKSKEFLKNGNYFVGISPGKETERYLNKKARRICWFGSITVTLILAVPLYCSLLVPELSKEIYFSIQLIVLIYIGISITETLRAHSYFDRYKSILDKY</sequence>
<dbReference type="NCBIfam" id="NF009082">
    <property type="entry name" value="PRK12417.1"/>
    <property type="match status" value="1"/>
</dbReference>
<evidence type="ECO:0000256" key="4">
    <source>
        <dbReference type="ARBA" id="ARBA00022927"/>
    </source>
</evidence>
<organism evidence="10 11">
    <name type="scientific">Staphylococcus pettenkoferi</name>
    <dbReference type="NCBI Taxonomy" id="170573"/>
    <lineage>
        <taxon>Bacteria</taxon>
        <taxon>Bacillati</taxon>
        <taxon>Bacillota</taxon>
        <taxon>Bacilli</taxon>
        <taxon>Bacillales</taxon>
        <taxon>Staphylococcaceae</taxon>
        <taxon>Staphylococcus</taxon>
    </lineage>
</organism>
<dbReference type="PANTHER" id="PTHR10906">
    <property type="entry name" value="SECY/SEC61-ALPHA FAMILY MEMBER"/>
    <property type="match status" value="1"/>
</dbReference>
<dbReference type="HAMAP" id="MF_01466">
    <property type="entry name" value="SecY2"/>
    <property type="match status" value="1"/>
</dbReference>
<keyword evidence="7 8" id="KW-0472">Membrane</keyword>
<feature type="transmembrane region" description="Helical" evidence="8">
    <location>
        <begin position="62"/>
        <end position="82"/>
    </location>
</feature>
<dbReference type="NCBIfam" id="TIGR02920">
    <property type="entry name" value="acc_sec_Y2"/>
    <property type="match status" value="1"/>
</dbReference>
<dbReference type="InterPro" id="IPR023201">
    <property type="entry name" value="SecY_dom_sf"/>
</dbReference>
<evidence type="ECO:0000256" key="9">
    <source>
        <dbReference type="NCBIfam" id="TIGR02920"/>
    </source>
</evidence>
<dbReference type="GO" id="GO:0006605">
    <property type="term" value="P:protein targeting"/>
    <property type="evidence" value="ECO:0007669"/>
    <property type="project" value="UniProtKB-UniRule"/>
</dbReference>
<feature type="transmembrane region" description="Helical" evidence="8">
    <location>
        <begin position="178"/>
        <end position="202"/>
    </location>
</feature>
<keyword evidence="3 8" id="KW-0812">Transmembrane</keyword>
<proteinExistence type="inferred from homology"/>
<feature type="transmembrane region" description="Helical" evidence="8">
    <location>
        <begin position="126"/>
        <end position="147"/>
    </location>
</feature>
<keyword evidence="4 8" id="KW-0653">Protein transport</keyword>
<dbReference type="InterPro" id="IPR014269">
    <property type="entry name" value="SecY2"/>
</dbReference>
<dbReference type="InterPro" id="IPR002208">
    <property type="entry name" value="SecY/SEC61-alpha"/>
</dbReference>
<name>A0A2N6QB90_9STAP</name>
<dbReference type="AlphaFoldDB" id="A0A2N6QB90"/>
<evidence type="ECO:0000256" key="3">
    <source>
        <dbReference type="ARBA" id="ARBA00022692"/>
    </source>
</evidence>
<evidence type="ECO:0000256" key="7">
    <source>
        <dbReference type="ARBA" id="ARBA00023136"/>
    </source>
</evidence>
<feature type="transmembrane region" description="Helical" evidence="8">
    <location>
        <begin position="361"/>
        <end position="381"/>
    </location>
</feature>
<evidence type="ECO:0000256" key="6">
    <source>
        <dbReference type="ARBA" id="ARBA00023010"/>
    </source>
</evidence>
<dbReference type="SUPFAM" id="SSF103491">
    <property type="entry name" value="Preprotein translocase SecY subunit"/>
    <property type="match status" value="1"/>
</dbReference>
<dbReference type="EMBL" id="PNGG01000013">
    <property type="protein sequence ID" value="PMC16763.1"/>
    <property type="molecule type" value="Genomic_DNA"/>
</dbReference>
<feature type="transmembrane region" description="Helical" evidence="8">
    <location>
        <begin position="154"/>
        <end position="172"/>
    </location>
</feature>
<evidence type="ECO:0000256" key="5">
    <source>
        <dbReference type="ARBA" id="ARBA00022989"/>
    </source>
</evidence>
<keyword evidence="5 8" id="KW-1133">Transmembrane helix</keyword>
<dbReference type="RefSeq" id="WP_102696181.1">
    <property type="nucleotide sequence ID" value="NZ_PNGG01000013.1"/>
</dbReference>
<evidence type="ECO:0000256" key="1">
    <source>
        <dbReference type="ARBA" id="ARBA00022448"/>
    </source>
</evidence>
<comment type="subcellular location">
    <subcellularLocation>
        <location evidence="8">Cell membrane</location>
        <topology evidence="8">Multi-pass membrane protein</topology>
    </subcellularLocation>
</comment>
<dbReference type="PRINTS" id="PR00303">
    <property type="entry name" value="SECYTRNLCASE"/>
</dbReference>
<protein>
    <recommendedName>
        <fullName evidence="8 9">Accessory Sec system protein translocase subunit SecY2</fullName>
    </recommendedName>
</protein>
<feature type="transmembrane region" description="Helical" evidence="8">
    <location>
        <begin position="14"/>
        <end position="34"/>
    </location>
</feature>
<dbReference type="GO" id="GO:0065002">
    <property type="term" value="P:intracellular protein transmembrane transport"/>
    <property type="evidence" value="ECO:0007669"/>
    <property type="project" value="UniProtKB-UniRule"/>
</dbReference>
<feature type="transmembrane region" description="Helical" evidence="8">
    <location>
        <begin position="275"/>
        <end position="296"/>
    </location>
</feature>
<evidence type="ECO:0000313" key="11">
    <source>
        <dbReference type="Proteomes" id="UP000235748"/>
    </source>
</evidence>
<feature type="transmembrane region" description="Helical" evidence="8">
    <location>
        <begin position="102"/>
        <end position="120"/>
    </location>
</feature>
<reference evidence="10 11" key="1">
    <citation type="submission" date="2017-09" db="EMBL/GenBank/DDBJ databases">
        <title>Bacterial strain isolated from the female urinary microbiota.</title>
        <authorList>
            <person name="Thomas-White K."/>
            <person name="Kumar N."/>
            <person name="Forster S."/>
            <person name="Putonti C."/>
            <person name="Lawley T."/>
            <person name="Wolfe A.J."/>
        </authorList>
    </citation>
    <scope>NUCLEOTIDE SEQUENCE [LARGE SCALE GENOMIC DNA]</scope>
    <source>
        <strain evidence="10 11">UMB0834</strain>
    </source>
</reference>
<feature type="transmembrane region" description="Helical" evidence="8">
    <location>
        <begin position="332"/>
        <end position="355"/>
    </location>
</feature>
<evidence type="ECO:0000256" key="2">
    <source>
        <dbReference type="ARBA" id="ARBA00022475"/>
    </source>
</evidence>
<evidence type="ECO:0000313" key="10">
    <source>
        <dbReference type="EMBL" id="PMC16763.1"/>
    </source>
</evidence>
<keyword evidence="2 8" id="KW-1003">Cell membrane</keyword>
<comment type="caution">
    <text evidence="10">The sequence shown here is derived from an EMBL/GenBank/DDBJ whole genome shotgun (WGS) entry which is preliminary data.</text>
</comment>
<feature type="transmembrane region" description="Helical" evidence="8">
    <location>
        <begin position="236"/>
        <end position="255"/>
    </location>
</feature>
<keyword evidence="6 8" id="KW-0811">Translocation</keyword>
<keyword evidence="1 8" id="KW-0813">Transport</keyword>
<dbReference type="Gene3D" id="1.10.3370.10">
    <property type="entry name" value="SecY subunit domain"/>
    <property type="match status" value="1"/>
</dbReference>
<dbReference type="Proteomes" id="UP000235748">
    <property type="component" value="Unassembled WGS sequence"/>
</dbReference>
<accession>A0A2N6QB90</accession>
<gene>
    <name evidence="8" type="primary">secY2</name>
    <name evidence="10" type="ORF">CJ235_12160</name>
</gene>
<dbReference type="GO" id="GO:0005886">
    <property type="term" value="C:plasma membrane"/>
    <property type="evidence" value="ECO:0007669"/>
    <property type="project" value="UniProtKB-SubCell"/>
</dbReference>
<comment type="similarity">
    <text evidence="8">Belongs to the SecY/SEC61-alpha family. SecY2 subfamily.</text>
</comment>
<dbReference type="PIRSF" id="PIRSF004557">
    <property type="entry name" value="SecY"/>
    <property type="match status" value="1"/>
</dbReference>